<dbReference type="PANTHER" id="PTHR33512:SF4">
    <property type="entry name" value="PROTEIN, PUTATIVE (DUF1191)-RELATED"/>
    <property type="match status" value="1"/>
</dbReference>
<gene>
    <name evidence="2" type="ORF">Sradi_5649800</name>
</gene>
<dbReference type="EMBL" id="JACGWJ010000026">
    <property type="protein sequence ID" value="KAL0312505.1"/>
    <property type="molecule type" value="Genomic_DNA"/>
</dbReference>
<dbReference type="GO" id="GO:0016020">
    <property type="term" value="C:membrane"/>
    <property type="evidence" value="ECO:0007669"/>
    <property type="project" value="TreeGrafter"/>
</dbReference>
<dbReference type="Pfam" id="PF06697">
    <property type="entry name" value="DUF1191"/>
    <property type="match status" value="1"/>
</dbReference>
<proteinExistence type="predicted"/>
<accession>A0AAW2L2L0</accession>
<name>A0AAW2L2L0_SESRA</name>
<comment type="caution">
    <text evidence="2">The sequence shown here is derived from an EMBL/GenBank/DDBJ whole genome shotgun (WGS) entry which is preliminary data.</text>
</comment>
<protein>
    <submittedName>
        <fullName evidence="2">BTB/POZ domain-containing protein POB1</fullName>
    </submittedName>
</protein>
<feature type="transmembrane region" description="Helical" evidence="1">
    <location>
        <begin position="203"/>
        <end position="232"/>
    </location>
</feature>
<keyword evidence="1" id="KW-1133">Transmembrane helix</keyword>
<dbReference type="PANTHER" id="PTHR33512">
    <property type="entry name" value="PROTEIN, PUTATIVE (DUF1191)-RELATED"/>
    <property type="match status" value="1"/>
</dbReference>
<sequence length="322" mass="35479">MFGVPWTAFVADGSPFFINDILHLRAELTIKTESDEDHLYGELLILEDLDGSSFDESLDAILHEHAFRVMIHRRPHTGALYNATLPANLAGMKVSVVGLRSTTLWRKGYSMVTPVVGLLVYDASHLSGKNLSKLELNTMGKPISIEFQGSMLVGQRDQRIKCAFFGGSGEVFLSEMSLPNVCFSTNQGHFSIVVPLEKKQKIWPLWVVGFLAGFVGLILVGLAGTVAVRSFVGTRTQEMEKEADDGECLQTYWISSSKMPLAEVTRTRPVLETTALPNPKLSWMSCRMSGTSVIRVGFGKVESKMVLSTWVGSELVESVSKE</sequence>
<organism evidence="2">
    <name type="scientific">Sesamum radiatum</name>
    <name type="common">Black benniseed</name>
    <dbReference type="NCBI Taxonomy" id="300843"/>
    <lineage>
        <taxon>Eukaryota</taxon>
        <taxon>Viridiplantae</taxon>
        <taxon>Streptophyta</taxon>
        <taxon>Embryophyta</taxon>
        <taxon>Tracheophyta</taxon>
        <taxon>Spermatophyta</taxon>
        <taxon>Magnoliopsida</taxon>
        <taxon>eudicotyledons</taxon>
        <taxon>Gunneridae</taxon>
        <taxon>Pentapetalae</taxon>
        <taxon>asterids</taxon>
        <taxon>lamiids</taxon>
        <taxon>Lamiales</taxon>
        <taxon>Pedaliaceae</taxon>
        <taxon>Sesamum</taxon>
    </lineage>
</organism>
<dbReference type="InterPro" id="IPR010605">
    <property type="entry name" value="DUF1191"/>
</dbReference>
<keyword evidence="1" id="KW-0812">Transmembrane</keyword>
<reference evidence="2" key="1">
    <citation type="submission" date="2020-06" db="EMBL/GenBank/DDBJ databases">
        <authorList>
            <person name="Li T."/>
            <person name="Hu X."/>
            <person name="Zhang T."/>
            <person name="Song X."/>
            <person name="Zhang H."/>
            <person name="Dai N."/>
            <person name="Sheng W."/>
            <person name="Hou X."/>
            <person name="Wei L."/>
        </authorList>
    </citation>
    <scope>NUCLEOTIDE SEQUENCE</scope>
    <source>
        <strain evidence="2">G02</strain>
        <tissue evidence="2">Leaf</tissue>
    </source>
</reference>
<evidence type="ECO:0000256" key="1">
    <source>
        <dbReference type="SAM" id="Phobius"/>
    </source>
</evidence>
<reference evidence="2" key="2">
    <citation type="journal article" date="2024" name="Plant">
        <title>Genomic evolution and insights into agronomic trait innovations of Sesamum species.</title>
        <authorList>
            <person name="Miao H."/>
            <person name="Wang L."/>
            <person name="Qu L."/>
            <person name="Liu H."/>
            <person name="Sun Y."/>
            <person name="Le M."/>
            <person name="Wang Q."/>
            <person name="Wei S."/>
            <person name="Zheng Y."/>
            <person name="Lin W."/>
            <person name="Duan Y."/>
            <person name="Cao H."/>
            <person name="Xiong S."/>
            <person name="Wang X."/>
            <person name="Wei L."/>
            <person name="Li C."/>
            <person name="Ma Q."/>
            <person name="Ju M."/>
            <person name="Zhao R."/>
            <person name="Li G."/>
            <person name="Mu C."/>
            <person name="Tian Q."/>
            <person name="Mei H."/>
            <person name="Zhang T."/>
            <person name="Gao T."/>
            <person name="Zhang H."/>
        </authorList>
    </citation>
    <scope>NUCLEOTIDE SEQUENCE</scope>
    <source>
        <strain evidence="2">G02</strain>
    </source>
</reference>
<evidence type="ECO:0000313" key="2">
    <source>
        <dbReference type="EMBL" id="KAL0312505.1"/>
    </source>
</evidence>
<keyword evidence="1" id="KW-0472">Membrane</keyword>
<dbReference type="AlphaFoldDB" id="A0AAW2L2L0"/>